<reference evidence="1 2" key="1">
    <citation type="submission" date="2023-08" db="EMBL/GenBank/DDBJ databases">
        <title>Complete Genome Sequence of Pseudomonas entomophila TVIN A01.</title>
        <authorList>
            <person name="Shelke T."/>
            <person name="Mahar N.S."/>
            <person name="Gupta I."/>
            <person name="Gupta V."/>
        </authorList>
    </citation>
    <scope>NUCLEOTIDE SEQUENCE [LARGE SCALE GENOMIC DNA]</scope>
    <source>
        <strain evidence="1 2">TVIN-A01</strain>
    </source>
</reference>
<organism evidence="1 2">
    <name type="scientific">Pseudomonas entomophila</name>
    <dbReference type="NCBI Taxonomy" id="312306"/>
    <lineage>
        <taxon>Bacteria</taxon>
        <taxon>Pseudomonadati</taxon>
        <taxon>Pseudomonadota</taxon>
        <taxon>Gammaproteobacteria</taxon>
        <taxon>Pseudomonadales</taxon>
        <taxon>Pseudomonadaceae</taxon>
        <taxon>Pseudomonas</taxon>
    </lineage>
</organism>
<dbReference type="RefSeq" id="WP_044487837.1">
    <property type="nucleotide sequence ID" value="NZ_CP132921.1"/>
</dbReference>
<dbReference type="Proteomes" id="UP001183127">
    <property type="component" value="Chromosome"/>
</dbReference>
<protein>
    <submittedName>
        <fullName evidence="1">Uncharacterized protein</fullName>
    </submittedName>
</protein>
<evidence type="ECO:0000313" key="2">
    <source>
        <dbReference type="Proteomes" id="UP001183127"/>
    </source>
</evidence>
<name>A0ABY9QNQ9_9PSED</name>
<dbReference type="GeneID" id="32804837"/>
<accession>A0ABY9QNQ9</accession>
<evidence type="ECO:0000313" key="1">
    <source>
        <dbReference type="EMBL" id="WMW04741.1"/>
    </source>
</evidence>
<keyword evidence="2" id="KW-1185">Reference proteome</keyword>
<proteinExistence type="predicted"/>
<sequence>MKLHEIFAYTADEVAEQLDNEFVKISQVDELARKMSDLSWKTLQGEDAGIEIVHVQVVGRALHRD</sequence>
<dbReference type="EMBL" id="CP132921">
    <property type="protein sequence ID" value="WMW04741.1"/>
    <property type="molecule type" value="Genomic_DNA"/>
</dbReference>
<gene>
    <name evidence="1" type="ORF">RAH46_20750</name>
</gene>